<feature type="binding site" evidence="17">
    <location>
        <begin position="827"/>
        <end position="834"/>
    </location>
    <ligand>
        <name>ATP</name>
        <dbReference type="ChEBI" id="CHEBI:30616"/>
    </ligand>
</feature>
<protein>
    <recommendedName>
        <fullName evidence="16">Kinesin-like protein KIFC3</fullName>
    </recommendedName>
</protein>
<evidence type="ECO:0000256" key="15">
    <source>
        <dbReference type="ARBA" id="ARBA00060102"/>
    </source>
</evidence>
<keyword evidence="9" id="KW-0965">Cell junction</keyword>
<sequence>MSSFPVFKTPKPLREGSQFSPQRSLFSPQRPKPSPLKSEILMRDLGLDDDDTLADISTPSDTDSESDETQPSEIEFRILQKELDTCSKQKDELKHTNMGLQKELQHLQTRLKREETSKRTRTKIMQKAHKESLRDKHNLILDLQDLIEEGGDHSSLKLVSSIEKLHDEKADLQNKLIEMQEEHVNKLNELEDQMQDGGTKHQNLNDSIEMQSLLKEQEALKDTLDKNQRKYVEENRNLERSLQDKEQELTKIKYDYERYKNSDQKMQQNILELQEELRSSKQTHHAKEKESSYMLKKQKEELKLLAQEKERLKIAKETVEAKMLSKLSNQESTSNEISNKLAAENQNLNHEIERLNRKTMTLESQVERLQDFENECLKLSRRNDELLENVRKLENSQEKHKTISKEKIAAIELELEESRSSLARQRKEAQENYEDLKKTCRVNEEELKQELRDAEAAQKRLEEKSEEDLKRLNEKLSKSNDKVKGLKSEIVILNSKVSERDAQIEELSEKSQKLTKQLEETNNKLQETQSNFTAEQKKVAELNDQLDGAHVEKENYERRLALLSGKSTSALAEKEKESGELRMEVNKMQHVLQAEKRKNNDLNLKNKEMQRKFSELEIKLSEEQNAHQKAIESTKESHKHAILKFKATTAITSQELKDKTATLQKSIRLITTALKQMSHDNALLRKEALKFPEMIKQAAKLAGKQISEAVTEMNENSKDLVRKYRKEMKLRKKYHNELVELRGNIRVFVRARPRISEDGPSAKMMLTYDVNDDAVVTVNNTQRGRLQTFELDRVFADDSSQEEVYKEVQALVTSCMDGYHVCIFAYGQTGSGKTYTMEGTAAKPGINQRALADLFAIIEDRSADWSYTIAVSLVEIYNEALRDLLSSASQQKLDIKMNVDGSLFVQGLTSRQVNNLDDVNKVFETGKLNRATASTNMNEHSSRSHAVLMVTVSGVNKTTGVESFGKLNLIDLAGSERVSKSGASGDRLKEAQNINKSLSSLGDVIHALRNKQSHVPFRNSKLTYLLQDSLSKDSKTLMVVQVSPVDKNVSETICSLTFAQRVRLVELGQAAKKTK</sequence>
<gene>
    <name evidence="21" type="primary">Kifc3-001</name>
</gene>
<dbReference type="GO" id="GO:0005912">
    <property type="term" value="C:adherens junction"/>
    <property type="evidence" value="ECO:0007669"/>
    <property type="project" value="UniProtKB-SubCell"/>
</dbReference>
<name>A0A6F9DG27_9ASCI</name>
<evidence type="ECO:0000256" key="7">
    <source>
        <dbReference type="ARBA" id="ARBA00022741"/>
    </source>
</evidence>
<dbReference type="Gene3D" id="3.40.850.10">
    <property type="entry name" value="Kinesin motor domain"/>
    <property type="match status" value="1"/>
</dbReference>
<accession>A0A6F9DG27</accession>
<dbReference type="SUPFAM" id="SSF52540">
    <property type="entry name" value="P-loop containing nucleoside triphosphate hydrolases"/>
    <property type="match status" value="1"/>
</dbReference>
<evidence type="ECO:0000256" key="17">
    <source>
        <dbReference type="PROSITE-ProRule" id="PRU00283"/>
    </source>
</evidence>
<organism evidence="21">
    <name type="scientific">Phallusia mammillata</name>
    <dbReference type="NCBI Taxonomy" id="59560"/>
    <lineage>
        <taxon>Eukaryota</taxon>
        <taxon>Metazoa</taxon>
        <taxon>Chordata</taxon>
        <taxon>Tunicata</taxon>
        <taxon>Ascidiacea</taxon>
        <taxon>Phlebobranchia</taxon>
        <taxon>Ascidiidae</taxon>
        <taxon>Phallusia</taxon>
    </lineage>
</organism>
<dbReference type="FunFam" id="3.40.850.10:FF:000022">
    <property type="entry name" value="Kinesin-like protein"/>
    <property type="match status" value="1"/>
</dbReference>
<dbReference type="GO" id="GO:0007018">
    <property type="term" value="P:microtubule-based movement"/>
    <property type="evidence" value="ECO:0007669"/>
    <property type="project" value="InterPro"/>
</dbReference>
<dbReference type="Pfam" id="PF00225">
    <property type="entry name" value="Kinesin"/>
    <property type="match status" value="1"/>
</dbReference>
<evidence type="ECO:0000256" key="13">
    <source>
        <dbReference type="ARBA" id="ARBA00023212"/>
    </source>
</evidence>
<evidence type="ECO:0000256" key="12">
    <source>
        <dbReference type="ARBA" id="ARBA00023175"/>
    </source>
</evidence>
<evidence type="ECO:0000256" key="14">
    <source>
        <dbReference type="ARBA" id="ARBA00023329"/>
    </source>
</evidence>
<comment type="function">
    <text evidence="15">Minus-end microtubule-dependent motor protein. Involved in apically targeted transport. Required for zonula adherens maintenance.</text>
</comment>
<evidence type="ECO:0000256" key="4">
    <source>
        <dbReference type="ARBA" id="ARBA00022490"/>
    </source>
</evidence>
<dbReference type="EMBL" id="LR786227">
    <property type="protein sequence ID" value="CAB3259128.1"/>
    <property type="molecule type" value="mRNA"/>
</dbReference>
<feature type="compositionally biased region" description="Polar residues" evidence="19">
    <location>
        <begin position="17"/>
        <end position="27"/>
    </location>
</feature>
<keyword evidence="5" id="KW-0597">Phosphoprotein</keyword>
<feature type="domain" description="Kinesin motor" evidence="20">
    <location>
        <begin position="744"/>
        <end position="1065"/>
    </location>
</feature>
<reference evidence="21" key="1">
    <citation type="submission" date="2020-04" db="EMBL/GenBank/DDBJ databases">
        <authorList>
            <person name="Neveu A P."/>
        </authorList>
    </citation>
    <scope>NUCLEOTIDE SEQUENCE</scope>
    <source>
        <tissue evidence="21">Whole embryo</tissue>
    </source>
</reference>
<keyword evidence="11" id="KW-0472">Membrane</keyword>
<evidence type="ECO:0000256" key="2">
    <source>
        <dbReference type="ARBA" id="ARBA00004300"/>
    </source>
</evidence>
<keyword evidence="6" id="KW-0493">Microtubule</keyword>
<dbReference type="GO" id="GO:0005874">
    <property type="term" value="C:microtubule"/>
    <property type="evidence" value="ECO:0007669"/>
    <property type="project" value="UniProtKB-KW"/>
</dbReference>
<evidence type="ECO:0000256" key="19">
    <source>
        <dbReference type="SAM" id="MobiDB-lite"/>
    </source>
</evidence>
<dbReference type="AlphaFoldDB" id="A0A6F9DG27"/>
<dbReference type="PANTHER" id="PTHR47972:SF28">
    <property type="entry name" value="KINESIN-LIKE PROTEIN KLP-3"/>
    <property type="match status" value="1"/>
</dbReference>
<dbReference type="InterPro" id="IPR036961">
    <property type="entry name" value="Kinesin_motor_dom_sf"/>
</dbReference>
<keyword evidence="8 17" id="KW-0067">ATP-binding</keyword>
<dbReference type="GO" id="GO:0005813">
    <property type="term" value="C:centrosome"/>
    <property type="evidence" value="ECO:0007669"/>
    <property type="project" value="UniProtKB-SubCell"/>
</dbReference>
<dbReference type="PRINTS" id="PR00380">
    <property type="entry name" value="KINESINHEAVY"/>
</dbReference>
<evidence type="ECO:0000256" key="11">
    <source>
        <dbReference type="ARBA" id="ARBA00023136"/>
    </source>
</evidence>
<feature type="coiled-coil region" evidence="18">
    <location>
        <begin position="76"/>
        <end position="117"/>
    </location>
</feature>
<evidence type="ECO:0000256" key="6">
    <source>
        <dbReference type="ARBA" id="ARBA00022701"/>
    </source>
</evidence>
<dbReference type="PANTHER" id="PTHR47972">
    <property type="entry name" value="KINESIN-LIKE PROTEIN KLP-3"/>
    <property type="match status" value="1"/>
</dbReference>
<evidence type="ECO:0000256" key="1">
    <source>
        <dbReference type="ARBA" id="ARBA00004284"/>
    </source>
</evidence>
<evidence type="ECO:0000313" key="21">
    <source>
        <dbReference type="EMBL" id="CAB3259128.1"/>
    </source>
</evidence>
<keyword evidence="4" id="KW-0963">Cytoplasm</keyword>
<keyword evidence="10 18" id="KW-0175">Coiled coil</keyword>
<evidence type="ECO:0000256" key="10">
    <source>
        <dbReference type="ARBA" id="ARBA00023054"/>
    </source>
</evidence>
<feature type="region of interest" description="Disordered" evidence="19">
    <location>
        <begin position="1"/>
        <end position="71"/>
    </location>
</feature>
<evidence type="ECO:0000259" key="20">
    <source>
        <dbReference type="PROSITE" id="PS50067"/>
    </source>
</evidence>
<evidence type="ECO:0000256" key="8">
    <source>
        <dbReference type="ARBA" id="ARBA00022840"/>
    </source>
</evidence>
<dbReference type="GO" id="GO:0005524">
    <property type="term" value="F:ATP binding"/>
    <property type="evidence" value="ECO:0007669"/>
    <property type="project" value="UniProtKB-UniRule"/>
</dbReference>
<keyword evidence="14" id="KW-0968">Cytoplasmic vesicle</keyword>
<dbReference type="SMART" id="SM00129">
    <property type="entry name" value="KISc"/>
    <property type="match status" value="1"/>
</dbReference>
<evidence type="ECO:0000256" key="9">
    <source>
        <dbReference type="ARBA" id="ARBA00022949"/>
    </source>
</evidence>
<feature type="coiled-coil region" evidence="18">
    <location>
        <begin position="162"/>
        <end position="559"/>
    </location>
</feature>
<dbReference type="PROSITE" id="PS00411">
    <property type="entry name" value="KINESIN_MOTOR_1"/>
    <property type="match status" value="1"/>
</dbReference>
<dbReference type="PROSITE" id="PS50067">
    <property type="entry name" value="KINESIN_MOTOR_2"/>
    <property type="match status" value="1"/>
</dbReference>
<dbReference type="GO" id="GO:0003777">
    <property type="term" value="F:microtubule motor activity"/>
    <property type="evidence" value="ECO:0007669"/>
    <property type="project" value="InterPro"/>
</dbReference>
<dbReference type="InterPro" id="IPR019821">
    <property type="entry name" value="Kinesin_motor_CS"/>
</dbReference>
<feature type="coiled-coil region" evidence="18">
    <location>
        <begin position="585"/>
        <end position="626"/>
    </location>
</feature>
<comment type="similarity">
    <text evidence="17">Belongs to the TRAFAC class myosin-kinesin ATPase superfamily. Kinesin family.</text>
</comment>
<evidence type="ECO:0000256" key="3">
    <source>
        <dbReference type="ARBA" id="ARBA00004536"/>
    </source>
</evidence>
<evidence type="ECO:0000256" key="16">
    <source>
        <dbReference type="ARBA" id="ARBA00073326"/>
    </source>
</evidence>
<keyword evidence="7 17" id="KW-0547">Nucleotide-binding</keyword>
<dbReference type="InterPro" id="IPR001752">
    <property type="entry name" value="Kinesin_motor_dom"/>
</dbReference>
<dbReference type="GO" id="GO:0005871">
    <property type="term" value="C:kinesin complex"/>
    <property type="evidence" value="ECO:0007669"/>
    <property type="project" value="UniProtKB-ARBA"/>
</dbReference>
<dbReference type="GO" id="GO:0008017">
    <property type="term" value="F:microtubule binding"/>
    <property type="evidence" value="ECO:0007669"/>
    <property type="project" value="InterPro"/>
</dbReference>
<keyword evidence="12 17" id="KW-0505">Motor protein</keyword>
<dbReference type="InterPro" id="IPR027417">
    <property type="entry name" value="P-loop_NTPase"/>
</dbReference>
<comment type="subcellular location">
    <subcellularLocation>
        <location evidence="3">Cell junction</location>
        <location evidence="3">Adherens junction</location>
    </subcellularLocation>
    <subcellularLocation>
        <location evidence="2">Cytoplasm</location>
        <location evidence="2">Cytoskeleton</location>
        <location evidence="2">Microtubule organizing center</location>
        <location evidence="2">Centrosome</location>
    </subcellularLocation>
    <subcellularLocation>
        <location evidence="1">Cytoplasmic vesicle membrane</location>
        <topology evidence="1">Peripheral membrane protein</topology>
    </subcellularLocation>
</comment>
<proteinExistence type="evidence at transcript level"/>
<dbReference type="InterPro" id="IPR027640">
    <property type="entry name" value="Kinesin-like_fam"/>
</dbReference>
<dbReference type="GO" id="GO:0030659">
    <property type="term" value="C:cytoplasmic vesicle membrane"/>
    <property type="evidence" value="ECO:0007669"/>
    <property type="project" value="UniProtKB-SubCell"/>
</dbReference>
<evidence type="ECO:0000256" key="5">
    <source>
        <dbReference type="ARBA" id="ARBA00022553"/>
    </source>
</evidence>
<keyword evidence="13" id="KW-0206">Cytoskeleton</keyword>
<dbReference type="CDD" id="cd01366">
    <property type="entry name" value="KISc_C_terminal"/>
    <property type="match status" value="1"/>
</dbReference>
<evidence type="ECO:0000256" key="18">
    <source>
        <dbReference type="SAM" id="Coils"/>
    </source>
</evidence>